<dbReference type="AlphaFoldDB" id="A0A369XPU2"/>
<dbReference type="EMBL" id="QPGA01000019">
    <property type="protein sequence ID" value="RDE50449.1"/>
    <property type="molecule type" value="Genomic_DNA"/>
</dbReference>
<sequence>LCSCNRRAEDRGIAMLLTTPHTIRTLQRKLYAKAKPNTANVACSKFECAGATASVASENMKRRHAHALA</sequence>
<evidence type="ECO:0000313" key="1">
    <source>
        <dbReference type="EMBL" id="RDE50449.1"/>
    </source>
</evidence>
<accession>A0A369XPU2</accession>
<dbReference type="Proteomes" id="UP000253831">
    <property type="component" value="Unassembled WGS sequence"/>
</dbReference>
<proteinExistence type="predicted"/>
<organism evidence="1 2">
    <name type="scientific">Candidatus Accumulibacter meliphilus</name>
    <dbReference type="NCBI Taxonomy" id="2211374"/>
    <lineage>
        <taxon>Bacteria</taxon>
        <taxon>Pseudomonadati</taxon>
        <taxon>Pseudomonadota</taxon>
        <taxon>Betaproteobacteria</taxon>
        <taxon>Candidatus Accumulibacter</taxon>
    </lineage>
</organism>
<protein>
    <submittedName>
        <fullName evidence="1">Uncharacterized protein</fullName>
    </submittedName>
</protein>
<name>A0A369XPU2_9PROT</name>
<comment type="caution">
    <text evidence="1">The sequence shown here is derived from an EMBL/GenBank/DDBJ whole genome shotgun (WGS) entry which is preliminary data.</text>
</comment>
<gene>
    <name evidence="1" type="ORF">DVS81_10940</name>
</gene>
<feature type="non-terminal residue" evidence="1">
    <location>
        <position position="1"/>
    </location>
</feature>
<reference evidence="1 2" key="1">
    <citation type="submission" date="2018-05" db="EMBL/GenBank/DDBJ databases">
        <title>Integrated omic analyses show evidence that a Ca. Accumulibacter phosphatis strain performs denitrification under micro-aerobic conditions.</title>
        <authorList>
            <person name="Camejo P.Y."/>
            <person name="Katherine M.D."/>
            <person name="Daniel N.R."/>
        </authorList>
    </citation>
    <scope>NUCLEOTIDE SEQUENCE [LARGE SCALE GENOMIC DNA]</scope>
    <source>
        <strain evidence="1">UW-LDO-IC</strain>
    </source>
</reference>
<evidence type="ECO:0000313" key="2">
    <source>
        <dbReference type="Proteomes" id="UP000253831"/>
    </source>
</evidence>